<proteinExistence type="predicted"/>
<evidence type="ECO:0000256" key="1">
    <source>
        <dbReference type="ARBA" id="ARBA00004651"/>
    </source>
</evidence>
<dbReference type="Proteomes" id="UP001138997">
    <property type="component" value="Unassembled WGS sequence"/>
</dbReference>
<keyword evidence="3 6" id="KW-0812">Transmembrane</keyword>
<dbReference type="SUPFAM" id="SSF103473">
    <property type="entry name" value="MFS general substrate transporter"/>
    <property type="match status" value="1"/>
</dbReference>
<keyword evidence="8" id="KW-1185">Reference proteome</keyword>
<feature type="transmembrane region" description="Helical" evidence="6">
    <location>
        <begin position="138"/>
        <end position="160"/>
    </location>
</feature>
<comment type="caution">
    <text evidence="7">The sequence shown here is derived from an EMBL/GenBank/DDBJ whole genome shotgun (WGS) entry which is preliminary data.</text>
</comment>
<feature type="transmembrane region" description="Helical" evidence="6">
    <location>
        <begin position="39"/>
        <end position="60"/>
    </location>
</feature>
<feature type="transmembrane region" description="Helical" evidence="6">
    <location>
        <begin position="167"/>
        <end position="184"/>
    </location>
</feature>
<dbReference type="CDD" id="cd06173">
    <property type="entry name" value="MFS_MefA_like"/>
    <property type="match status" value="1"/>
</dbReference>
<dbReference type="Gene3D" id="1.20.1250.20">
    <property type="entry name" value="MFS general substrate transporter like domains"/>
    <property type="match status" value="1"/>
</dbReference>
<evidence type="ECO:0000313" key="7">
    <source>
        <dbReference type="EMBL" id="MCD5311198.1"/>
    </source>
</evidence>
<evidence type="ECO:0000256" key="3">
    <source>
        <dbReference type="ARBA" id="ARBA00022692"/>
    </source>
</evidence>
<feature type="transmembrane region" description="Helical" evidence="6">
    <location>
        <begin position="244"/>
        <end position="268"/>
    </location>
</feature>
<dbReference type="GO" id="GO:0005886">
    <property type="term" value="C:plasma membrane"/>
    <property type="evidence" value="ECO:0007669"/>
    <property type="project" value="UniProtKB-SubCell"/>
</dbReference>
<dbReference type="EMBL" id="JAJOMB010000004">
    <property type="protein sequence ID" value="MCD5311198.1"/>
    <property type="molecule type" value="Genomic_DNA"/>
</dbReference>
<feature type="transmembrane region" description="Helical" evidence="6">
    <location>
        <begin position="81"/>
        <end position="111"/>
    </location>
</feature>
<feature type="transmembrane region" description="Helical" evidence="6">
    <location>
        <begin position="362"/>
        <end position="385"/>
    </location>
</feature>
<dbReference type="PANTHER" id="PTHR23513">
    <property type="entry name" value="INTEGRAL MEMBRANE EFFLUX PROTEIN-RELATED"/>
    <property type="match status" value="1"/>
</dbReference>
<sequence length="393" mass="40323">MLSHPVLRRLLPGMALSYLGDGISVVAIVLLAQSLTENAALVGLAVTMSGLPGAVGALVLGRVLSGRSGAELARWDALWRCVFLGAIPLSYALGVLSIGLLIGLLALASLLHSWGSAGRYTLIAEVLPRQHQLTGNSLLAIISEAGTIAGPPVAALILVFWNPAVAVAVDALSFGILALSYYFVRHLDVGAPPKAHSRTAGLGVILRNPALLGLITLSSAFFFLFGPVYVALPTLVRQPDGTATLLATFYTAFGVGAVLGGLLTPYLSDWPLWRTTVSGVLVVGLCLLPLGIGAATTPSIVCFALVGVSWAPYQATSMALYQRIAPPERLAQVLAADSGIALLLVPAGIAAGGVLVEGIGAQATLLTCALGLILLASTAAALLLIRPRSAQPT</sequence>
<evidence type="ECO:0000256" key="2">
    <source>
        <dbReference type="ARBA" id="ARBA00022475"/>
    </source>
</evidence>
<dbReference type="AlphaFoldDB" id="A0A9X1NBQ1"/>
<feature type="transmembrane region" description="Helical" evidence="6">
    <location>
        <begin position="12"/>
        <end position="33"/>
    </location>
</feature>
<evidence type="ECO:0000256" key="6">
    <source>
        <dbReference type="SAM" id="Phobius"/>
    </source>
</evidence>
<evidence type="ECO:0000313" key="8">
    <source>
        <dbReference type="Proteomes" id="UP001138997"/>
    </source>
</evidence>
<dbReference type="GO" id="GO:0022857">
    <property type="term" value="F:transmembrane transporter activity"/>
    <property type="evidence" value="ECO:0007669"/>
    <property type="project" value="InterPro"/>
</dbReference>
<dbReference type="PANTHER" id="PTHR23513:SF6">
    <property type="entry name" value="MAJOR FACILITATOR SUPERFAMILY ASSOCIATED DOMAIN-CONTAINING PROTEIN"/>
    <property type="match status" value="1"/>
</dbReference>
<dbReference type="InterPro" id="IPR011701">
    <property type="entry name" value="MFS"/>
</dbReference>
<keyword evidence="4 6" id="KW-1133">Transmembrane helix</keyword>
<comment type="subcellular location">
    <subcellularLocation>
        <location evidence="1">Cell membrane</location>
        <topology evidence="1">Multi-pass membrane protein</topology>
    </subcellularLocation>
</comment>
<evidence type="ECO:0000256" key="4">
    <source>
        <dbReference type="ARBA" id="ARBA00022989"/>
    </source>
</evidence>
<evidence type="ECO:0000256" key="5">
    <source>
        <dbReference type="ARBA" id="ARBA00023136"/>
    </source>
</evidence>
<feature type="transmembrane region" description="Helical" evidence="6">
    <location>
        <begin position="280"/>
        <end position="313"/>
    </location>
</feature>
<name>A0A9X1NBQ1_9ACTN</name>
<accession>A0A9X1NBQ1</accession>
<gene>
    <name evidence="7" type="ORF">LR394_09835</name>
</gene>
<feature type="transmembrane region" description="Helical" evidence="6">
    <location>
        <begin position="334"/>
        <end position="356"/>
    </location>
</feature>
<keyword evidence="2" id="KW-1003">Cell membrane</keyword>
<protein>
    <submittedName>
        <fullName evidence="7">MFS transporter</fullName>
    </submittedName>
</protein>
<dbReference type="Pfam" id="PF07690">
    <property type="entry name" value="MFS_1"/>
    <property type="match status" value="1"/>
</dbReference>
<organism evidence="7 8">
    <name type="scientific">Kineosporia babensis</name>
    <dbReference type="NCBI Taxonomy" id="499548"/>
    <lineage>
        <taxon>Bacteria</taxon>
        <taxon>Bacillati</taxon>
        <taxon>Actinomycetota</taxon>
        <taxon>Actinomycetes</taxon>
        <taxon>Kineosporiales</taxon>
        <taxon>Kineosporiaceae</taxon>
        <taxon>Kineosporia</taxon>
    </lineage>
</organism>
<dbReference type="InterPro" id="IPR036259">
    <property type="entry name" value="MFS_trans_sf"/>
</dbReference>
<reference evidence="7" key="1">
    <citation type="submission" date="2021-11" db="EMBL/GenBank/DDBJ databases">
        <title>Streptomyces corallinus and Kineosporia corallina sp. nov., two new coral-derived marine actinobacteria.</title>
        <authorList>
            <person name="Buangrab K."/>
            <person name="Sutthacheep M."/>
            <person name="Yeemin T."/>
            <person name="Harunari E."/>
            <person name="Igarashi Y."/>
            <person name="Sripreechasak P."/>
            <person name="Kanchanasin P."/>
            <person name="Tanasupawat S."/>
            <person name="Phongsopitanun W."/>
        </authorList>
    </citation>
    <scope>NUCLEOTIDE SEQUENCE</scope>
    <source>
        <strain evidence="7">JCM 31032</strain>
    </source>
</reference>
<feature type="transmembrane region" description="Helical" evidence="6">
    <location>
        <begin position="210"/>
        <end position="232"/>
    </location>
</feature>
<dbReference type="RefSeq" id="WP_231440376.1">
    <property type="nucleotide sequence ID" value="NZ_JAJOMB010000004.1"/>
</dbReference>
<keyword evidence="5 6" id="KW-0472">Membrane</keyword>